<name>A0A246RGM5_9ACTN</name>
<dbReference type="AlphaFoldDB" id="A0A246RGM5"/>
<evidence type="ECO:0000313" key="1">
    <source>
        <dbReference type="EMBL" id="OWV02779.1"/>
    </source>
</evidence>
<sequence>MTVVTELADLALTPDERARGIGVDSVLFVMDWTGEEEPDALAAFVAGRVRAFGAQPAGVDTDVVRQAAGADPTPGRGDLPIRQLDHLSGMLAPLGFTLAVHDDGTDSYPVLVLRTGGPPPAGLTHQGQPVRAWGSPPAETLVSLDCPRCGAMLVWQLPATGSLADEHCDCGAALFDATGRPLPDVTLHD</sequence>
<comment type="caution">
    <text evidence="1">The sequence shown here is derived from an EMBL/GenBank/DDBJ whole genome shotgun (WGS) entry which is preliminary data.</text>
</comment>
<dbReference type="RefSeq" id="WP_088646339.1">
    <property type="nucleotide sequence ID" value="NZ_MZMV01000051.1"/>
</dbReference>
<proteinExistence type="predicted"/>
<accession>A0A246RGM5</accession>
<gene>
    <name evidence="1" type="ORF">B5D80_24795</name>
</gene>
<dbReference type="EMBL" id="MZMV01000051">
    <property type="protein sequence ID" value="OWV02779.1"/>
    <property type="molecule type" value="Genomic_DNA"/>
</dbReference>
<evidence type="ECO:0000313" key="2">
    <source>
        <dbReference type="Proteomes" id="UP000197174"/>
    </source>
</evidence>
<protein>
    <submittedName>
        <fullName evidence="1">Uncharacterized protein</fullName>
    </submittedName>
</protein>
<dbReference type="OrthoDB" id="3375089at2"/>
<keyword evidence="2" id="KW-1185">Reference proteome</keyword>
<dbReference type="Proteomes" id="UP000197174">
    <property type="component" value="Unassembled WGS sequence"/>
</dbReference>
<reference evidence="1 2" key="1">
    <citation type="submission" date="2017-03" db="EMBL/GenBank/DDBJ databases">
        <title>Whole genome sequence of Micromonospora wenchangensis, isolated from mangrove soil.</title>
        <authorList>
            <person name="Yang H."/>
        </authorList>
    </citation>
    <scope>NUCLEOTIDE SEQUENCE [LARGE SCALE GENOMIC DNA]</scope>
    <source>
        <strain evidence="1 2">CCTCC AA 2012002</strain>
    </source>
</reference>
<organism evidence="1 2">
    <name type="scientific">Micromonospora wenchangensis</name>
    <dbReference type="NCBI Taxonomy" id="1185415"/>
    <lineage>
        <taxon>Bacteria</taxon>
        <taxon>Bacillati</taxon>
        <taxon>Actinomycetota</taxon>
        <taxon>Actinomycetes</taxon>
        <taxon>Micromonosporales</taxon>
        <taxon>Micromonosporaceae</taxon>
        <taxon>Micromonospora</taxon>
    </lineage>
</organism>